<evidence type="ECO:0000256" key="2">
    <source>
        <dbReference type="ARBA" id="ARBA00022801"/>
    </source>
</evidence>
<dbReference type="InterPro" id="IPR050079">
    <property type="entry name" value="DEAD_box_RNA_helicase"/>
</dbReference>
<dbReference type="InterPro" id="IPR001650">
    <property type="entry name" value="Helicase_C-like"/>
</dbReference>
<evidence type="ECO:0000259" key="5">
    <source>
        <dbReference type="SMART" id="SM00490"/>
    </source>
</evidence>
<feature type="domain" description="Helicase C-terminal" evidence="5">
    <location>
        <begin position="13"/>
        <end position="82"/>
    </location>
</feature>
<dbReference type="GO" id="GO:0005524">
    <property type="term" value="F:ATP binding"/>
    <property type="evidence" value="ECO:0007669"/>
    <property type="project" value="UniProtKB-KW"/>
</dbReference>
<dbReference type="GeneTree" id="ENSGT00550000075141"/>
<sequence length="134" mass="15051">MKFSPILYFINSREAAHRLYLLVQLFGGVQAAETLKEFEQGKIQLLISTDAAARGIVINGVKCVVNYDYLCWKRVGRTARAGKVMLVVAILQENNFLQMVKDAGTPGIQKQIVKPEHEKHEQTLLELGNIIKVL</sequence>
<evidence type="ECO:0000313" key="7">
    <source>
        <dbReference type="Proteomes" id="UP000472277"/>
    </source>
</evidence>
<dbReference type="GO" id="GO:0003724">
    <property type="term" value="F:RNA helicase activity"/>
    <property type="evidence" value="ECO:0007669"/>
    <property type="project" value="TreeGrafter"/>
</dbReference>
<dbReference type="PANTHER" id="PTHR47959">
    <property type="entry name" value="ATP-DEPENDENT RNA HELICASE RHLE-RELATED"/>
    <property type="match status" value="1"/>
</dbReference>
<keyword evidence="2" id="KW-0378">Hydrolase</keyword>
<dbReference type="Ensembl" id="ENSSTUT00000048995.1">
    <property type="protein sequence ID" value="ENSSTUP00000046966.1"/>
    <property type="gene ID" value="ENSSTUG00000019754.1"/>
</dbReference>
<dbReference type="GO" id="GO:0005829">
    <property type="term" value="C:cytosol"/>
    <property type="evidence" value="ECO:0007669"/>
    <property type="project" value="TreeGrafter"/>
</dbReference>
<dbReference type="Gene3D" id="3.40.50.300">
    <property type="entry name" value="P-loop containing nucleotide triphosphate hydrolases"/>
    <property type="match status" value="1"/>
</dbReference>
<evidence type="ECO:0000256" key="3">
    <source>
        <dbReference type="ARBA" id="ARBA00022806"/>
    </source>
</evidence>
<keyword evidence="1" id="KW-0547">Nucleotide-binding</keyword>
<reference evidence="6" key="2">
    <citation type="submission" date="2025-09" db="UniProtKB">
        <authorList>
            <consortium name="Ensembl"/>
        </authorList>
    </citation>
    <scope>IDENTIFICATION</scope>
</reference>
<reference evidence="6" key="1">
    <citation type="submission" date="2025-08" db="UniProtKB">
        <authorList>
            <consortium name="Ensembl"/>
        </authorList>
    </citation>
    <scope>IDENTIFICATION</scope>
</reference>
<dbReference type="InterPro" id="IPR027417">
    <property type="entry name" value="P-loop_NTPase"/>
</dbReference>
<dbReference type="SMART" id="SM00490">
    <property type="entry name" value="HELICc"/>
    <property type="match status" value="1"/>
</dbReference>
<keyword evidence="7" id="KW-1185">Reference proteome</keyword>
<dbReference type="GO" id="GO:0016787">
    <property type="term" value="F:hydrolase activity"/>
    <property type="evidence" value="ECO:0007669"/>
    <property type="project" value="UniProtKB-KW"/>
</dbReference>
<protein>
    <recommendedName>
        <fullName evidence="5">Helicase C-terminal domain-containing protein</fullName>
    </recommendedName>
</protein>
<dbReference type="SUPFAM" id="SSF52540">
    <property type="entry name" value="P-loop containing nucleoside triphosphate hydrolases"/>
    <property type="match status" value="1"/>
</dbReference>
<keyword evidence="3" id="KW-0347">Helicase</keyword>
<evidence type="ECO:0000313" key="6">
    <source>
        <dbReference type="Ensembl" id="ENSSTUP00000046966.1"/>
    </source>
</evidence>
<organism evidence="6 7">
    <name type="scientific">Salmo trutta</name>
    <name type="common">Brown trout</name>
    <dbReference type="NCBI Taxonomy" id="8032"/>
    <lineage>
        <taxon>Eukaryota</taxon>
        <taxon>Metazoa</taxon>
        <taxon>Chordata</taxon>
        <taxon>Craniata</taxon>
        <taxon>Vertebrata</taxon>
        <taxon>Euteleostomi</taxon>
        <taxon>Actinopterygii</taxon>
        <taxon>Neopterygii</taxon>
        <taxon>Teleostei</taxon>
        <taxon>Protacanthopterygii</taxon>
        <taxon>Salmoniformes</taxon>
        <taxon>Salmonidae</taxon>
        <taxon>Salmoninae</taxon>
        <taxon>Salmo</taxon>
    </lineage>
</organism>
<keyword evidence="4" id="KW-0067">ATP-binding</keyword>
<dbReference type="AlphaFoldDB" id="A0A673ZLE1"/>
<dbReference type="InParanoid" id="A0A673ZLE1"/>
<dbReference type="Proteomes" id="UP000472277">
    <property type="component" value="Chromosome 27"/>
</dbReference>
<evidence type="ECO:0000256" key="4">
    <source>
        <dbReference type="ARBA" id="ARBA00022840"/>
    </source>
</evidence>
<evidence type="ECO:0000256" key="1">
    <source>
        <dbReference type="ARBA" id="ARBA00022741"/>
    </source>
</evidence>
<proteinExistence type="predicted"/>
<dbReference type="Pfam" id="PF00271">
    <property type="entry name" value="Helicase_C"/>
    <property type="match status" value="1"/>
</dbReference>
<accession>A0A673ZLE1</accession>
<dbReference type="PANTHER" id="PTHR47959:SF1">
    <property type="entry name" value="ATP-DEPENDENT RNA HELICASE DBPA"/>
    <property type="match status" value="1"/>
</dbReference>
<name>A0A673ZLE1_SALTR</name>